<dbReference type="GO" id="GO:0016020">
    <property type="term" value="C:membrane"/>
    <property type="evidence" value="ECO:0007669"/>
    <property type="project" value="InterPro"/>
</dbReference>
<keyword evidence="2" id="KW-0472">Membrane</keyword>
<evidence type="ECO:0000256" key="2">
    <source>
        <dbReference type="SAM" id="Phobius"/>
    </source>
</evidence>
<dbReference type="Proteomes" id="UP000018851">
    <property type="component" value="Chromosome"/>
</dbReference>
<dbReference type="InterPro" id="IPR023171">
    <property type="entry name" value="Na/H_antiporter_dom_sf"/>
</dbReference>
<dbReference type="KEGG" id="ssan:NX02_18930"/>
<accession>W0AIG6</accession>
<evidence type="ECO:0000313" key="3">
    <source>
        <dbReference type="EMBL" id="AHE55450.1"/>
    </source>
</evidence>
<dbReference type="STRING" id="1123269.NX02_18930"/>
<protein>
    <recommendedName>
        <fullName evidence="1">Putative Na(+)/H(+) antiporter NhaA homolog</fullName>
    </recommendedName>
</protein>
<dbReference type="GO" id="GO:0006885">
    <property type="term" value="P:regulation of pH"/>
    <property type="evidence" value="ECO:0007669"/>
    <property type="project" value="InterPro"/>
</dbReference>
<organism evidence="3 4">
    <name type="scientific">Sphingomonas sanxanigenens DSM 19645 = NX02</name>
    <dbReference type="NCBI Taxonomy" id="1123269"/>
    <lineage>
        <taxon>Bacteria</taxon>
        <taxon>Pseudomonadati</taxon>
        <taxon>Pseudomonadota</taxon>
        <taxon>Alphaproteobacteria</taxon>
        <taxon>Sphingomonadales</taxon>
        <taxon>Sphingomonadaceae</taxon>
        <taxon>Sphingomonas</taxon>
    </lineage>
</organism>
<dbReference type="Pfam" id="PF06965">
    <property type="entry name" value="Na_H_antiport_1"/>
    <property type="match status" value="1"/>
</dbReference>
<name>W0AIG6_9SPHN</name>
<dbReference type="GO" id="GO:0006814">
    <property type="term" value="P:sodium ion transport"/>
    <property type="evidence" value="ECO:0007669"/>
    <property type="project" value="InterPro"/>
</dbReference>
<evidence type="ECO:0000256" key="1">
    <source>
        <dbReference type="ARBA" id="ARBA00015550"/>
    </source>
</evidence>
<dbReference type="Gene3D" id="1.20.1530.10">
    <property type="entry name" value="Na+/H+ antiporter like domain"/>
    <property type="match status" value="1"/>
</dbReference>
<keyword evidence="2" id="KW-0812">Transmembrane</keyword>
<dbReference type="RefSeq" id="WP_025293621.1">
    <property type="nucleotide sequence ID" value="NZ_CP006644.1"/>
</dbReference>
<dbReference type="EMBL" id="CP006644">
    <property type="protein sequence ID" value="AHE55450.1"/>
    <property type="molecule type" value="Genomic_DNA"/>
</dbReference>
<evidence type="ECO:0000313" key="4">
    <source>
        <dbReference type="Proteomes" id="UP000018851"/>
    </source>
</evidence>
<feature type="transmembrane region" description="Helical" evidence="2">
    <location>
        <begin position="18"/>
        <end position="39"/>
    </location>
</feature>
<keyword evidence="4" id="KW-1185">Reference proteome</keyword>
<dbReference type="AlphaFoldDB" id="W0AIG6"/>
<keyword evidence="2" id="KW-1133">Transmembrane helix</keyword>
<sequence length="77" mass="8490">MATLDKVDTRFAPASLRVFLAALAIIDNLRAVLIIPIFYTTDLPLLWFSRTAGLVLNNGQTATDPLSVILRFRSGSR</sequence>
<gene>
    <name evidence="3" type="ORF">NX02_18930</name>
</gene>
<proteinExistence type="predicted"/>
<dbReference type="InterPro" id="IPR004670">
    <property type="entry name" value="NhaA"/>
</dbReference>
<dbReference type="HOGENOM" id="CLU_2636224_0_0_5"/>
<reference evidence="3 4" key="1">
    <citation type="submission" date="2013-07" db="EMBL/GenBank/DDBJ databases">
        <title>Completed genome of Sphingomonas sanxanigenens NX02.</title>
        <authorList>
            <person name="Ma T."/>
            <person name="Huang H."/>
            <person name="Wu M."/>
            <person name="Li X."/>
            <person name="Li G."/>
        </authorList>
    </citation>
    <scope>NUCLEOTIDE SEQUENCE [LARGE SCALE GENOMIC DNA]</scope>
    <source>
        <strain evidence="3 4">NX02</strain>
    </source>
</reference>
<dbReference type="PATRIC" id="fig|1123269.5.peg.3703"/>